<gene>
    <name evidence="1" type="ordered locus">Bcell_2712</name>
</gene>
<dbReference type="AlphaFoldDB" id="E6TVF0"/>
<dbReference type="EMBL" id="CP002394">
    <property type="protein sequence ID" value="ADU30967.1"/>
    <property type="molecule type" value="Genomic_DNA"/>
</dbReference>
<keyword evidence="2" id="KW-1185">Reference proteome</keyword>
<dbReference type="KEGG" id="bco:Bcell_2712"/>
<proteinExistence type="predicted"/>
<dbReference type="Proteomes" id="UP000001401">
    <property type="component" value="Chromosome"/>
</dbReference>
<organism evidence="1 2">
    <name type="scientific">Evansella cellulosilytica (strain ATCC 21833 / DSM 2522 / FERM P-1141 / JCM 9156 / N-4)</name>
    <name type="common">Bacillus cellulosilyticus</name>
    <dbReference type="NCBI Taxonomy" id="649639"/>
    <lineage>
        <taxon>Bacteria</taxon>
        <taxon>Bacillati</taxon>
        <taxon>Bacillota</taxon>
        <taxon>Bacilli</taxon>
        <taxon>Bacillales</taxon>
        <taxon>Bacillaceae</taxon>
        <taxon>Evansella</taxon>
    </lineage>
</organism>
<name>E6TVF0_EVAC2</name>
<protein>
    <submittedName>
        <fullName evidence="1">Uncharacterized protein</fullName>
    </submittedName>
</protein>
<dbReference type="RefSeq" id="WP_013489300.1">
    <property type="nucleotide sequence ID" value="NC_014829.1"/>
</dbReference>
<evidence type="ECO:0000313" key="2">
    <source>
        <dbReference type="Proteomes" id="UP000001401"/>
    </source>
</evidence>
<dbReference type="STRING" id="649639.Bcell_2712"/>
<sequence length="139" mass="16612">MNDKKLEIIFNSDNTYILDNLDELQTKISEFTVNHGDMLLYKTEKLTITINDISSVIVTAYFSEYNDIFPLIQNSINEYLKLTELDRRFHKNSAFRLFLPYDIPLDFTKYIYEKNNYEVKPHLLDERQAITFESPFQIH</sequence>
<reference evidence="1" key="1">
    <citation type="submission" date="2010-12" db="EMBL/GenBank/DDBJ databases">
        <title>Complete sequence of Bacillus cellulosilyticus DSM 2522.</title>
        <authorList>
            <consortium name="US DOE Joint Genome Institute"/>
            <person name="Lucas S."/>
            <person name="Copeland A."/>
            <person name="Lapidus A."/>
            <person name="Cheng J.-F."/>
            <person name="Bruce D."/>
            <person name="Goodwin L."/>
            <person name="Pitluck S."/>
            <person name="Chertkov O."/>
            <person name="Detter J.C."/>
            <person name="Han C."/>
            <person name="Tapia R."/>
            <person name="Land M."/>
            <person name="Hauser L."/>
            <person name="Jeffries C."/>
            <person name="Kyrpides N."/>
            <person name="Ivanova N."/>
            <person name="Mikhailova N."/>
            <person name="Brumm P."/>
            <person name="Mead D."/>
            <person name="Woyke T."/>
        </authorList>
    </citation>
    <scope>NUCLEOTIDE SEQUENCE [LARGE SCALE GENOMIC DNA]</scope>
    <source>
        <strain evidence="1">DSM 2522</strain>
    </source>
</reference>
<evidence type="ECO:0000313" key="1">
    <source>
        <dbReference type="EMBL" id="ADU30967.1"/>
    </source>
</evidence>
<accession>E6TVF0</accession>
<dbReference type="HOGENOM" id="CLU_1841083_0_0_9"/>